<evidence type="ECO:0000313" key="2">
    <source>
        <dbReference type="Proteomes" id="UP000599074"/>
    </source>
</evidence>
<reference evidence="1" key="1">
    <citation type="submission" date="2021-01" db="EMBL/GenBank/DDBJ databases">
        <title>Whole genome shotgun sequence of Planosporangium mesophilum NBRC 109066.</title>
        <authorList>
            <person name="Komaki H."/>
            <person name="Tamura T."/>
        </authorList>
    </citation>
    <scope>NUCLEOTIDE SEQUENCE</scope>
    <source>
        <strain evidence="1">NBRC 109066</strain>
    </source>
</reference>
<dbReference type="AlphaFoldDB" id="A0A8J3TDQ9"/>
<keyword evidence="2" id="KW-1185">Reference proteome</keyword>
<protein>
    <submittedName>
        <fullName evidence="1">Uncharacterized protein</fullName>
    </submittedName>
</protein>
<name>A0A8J3TDQ9_9ACTN</name>
<dbReference type="Proteomes" id="UP000599074">
    <property type="component" value="Unassembled WGS sequence"/>
</dbReference>
<dbReference type="RefSeq" id="WP_168116114.1">
    <property type="nucleotide sequence ID" value="NZ_BOON01000032.1"/>
</dbReference>
<organism evidence="1 2">
    <name type="scientific">Planosporangium mesophilum</name>
    <dbReference type="NCBI Taxonomy" id="689768"/>
    <lineage>
        <taxon>Bacteria</taxon>
        <taxon>Bacillati</taxon>
        <taxon>Actinomycetota</taxon>
        <taxon>Actinomycetes</taxon>
        <taxon>Micromonosporales</taxon>
        <taxon>Micromonosporaceae</taxon>
        <taxon>Planosporangium</taxon>
    </lineage>
</organism>
<sequence>MLVCAIGGLALVQPIIKEYPSTLDNPDQVAGLSKLEDPQLRRLIDQLSAQLRSSVGTTDTVAAVYAPTGDPTRMVMLFAGTKLVLDPGKVLDSAFQGFAKGAGPSLSDVHDVPPGPLGGLTRCGSSTLVAGGTTLPLAGCAWADHGSFGMVLFFNRPAAESEKLFGQVRAAVLRRG</sequence>
<proteinExistence type="predicted"/>
<evidence type="ECO:0000313" key="1">
    <source>
        <dbReference type="EMBL" id="GII23972.1"/>
    </source>
</evidence>
<dbReference type="EMBL" id="BOON01000032">
    <property type="protein sequence ID" value="GII23972.1"/>
    <property type="molecule type" value="Genomic_DNA"/>
</dbReference>
<gene>
    <name evidence="1" type="ORF">Pme01_35690</name>
</gene>
<comment type="caution">
    <text evidence="1">The sequence shown here is derived from an EMBL/GenBank/DDBJ whole genome shotgun (WGS) entry which is preliminary data.</text>
</comment>
<accession>A0A8J3TDQ9</accession>